<dbReference type="Gene3D" id="3.40.366.10">
    <property type="entry name" value="Malonyl-Coenzyme A Acyl Carrier Protein, domain 2"/>
    <property type="match status" value="1"/>
</dbReference>
<accession>A0A8H6YL21</accession>
<dbReference type="Pfam" id="PF00109">
    <property type="entry name" value="ketoacyl-synt"/>
    <property type="match status" value="1"/>
</dbReference>
<evidence type="ECO:0000259" key="8">
    <source>
        <dbReference type="PROSITE" id="PS52019"/>
    </source>
</evidence>
<keyword evidence="4" id="KW-0511">Multifunctional enzyme</keyword>
<comment type="caution">
    <text evidence="9">The sequence shown here is derived from an EMBL/GenBank/DDBJ whole genome shotgun (WGS) entry which is preliminary data.</text>
</comment>
<keyword evidence="10" id="KW-1185">Reference proteome</keyword>
<dbReference type="GO" id="GO:0004312">
    <property type="term" value="F:fatty acid synthase activity"/>
    <property type="evidence" value="ECO:0007669"/>
    <property type="project" value="TreeGrafter"/>
</dbReference>
<dbReference type="InterPro" id="IPR032821">
    <property type="entry name" value="PKS_assoc"/>
</dbReference>
<reference evidence="9" key="1">
    <citation type="submission" date="2020-05" db="EMBL/GenBank/DDBJ databases">
        <title>Mycena genomes resolve the evolution of fungal bioluminescence.</title>
        <authorList>
            <person name="Tsai I.J."/>
        </authorList>
    </citation>
    <scope>NUCLEOTIDE SEQUENCE</scope>
    <source>
        <strain evidence="9">CCC161011</strain>
    </source>
</reference>
<feature type="active site" description="Proton acceptor; for dehydratase activity" evidence="5">
    <location>
        <position position="915"/>
    </location>
</feature>
<evidence type="ECO:0000313" key="9">
    <source>
        <dbReference type="EMBL" id="KAF7363153.1"/>
    </source>
</evidence>
<dbReference type="PROSITE" id="PS52004">
    <property type="entry name" value="KS3_2"/>
    <property type="match status" value="1"/>
</dbReference>
<feature type="domain" description="PKS/mFAS DH" evidence="8">
    <location>
        <begin position="880"/>
        <end position="1166"/>
    </location>
</feature>
<dbReference type="OrthoDB" id="329835at2759"/>
<dbReference type="InterPro" id="IPR018201">
    <property type="entry name" value="Ketoacyl_synth_AS"/>
</dbReference>
<feature type="region of interest" description="N-terminal hotdog fold" evidence="5">
    <location>
        <begin position="880"/>
        <end position="1004"/>
    </location>
</feature>
<dbReference type="PROSITE" id="PS00606">
    <property type="entry name" value="KS3_1"/>
    <property type="match status" value="1"/>
</dbReference>
<dbReference type="InterPro" id="IPR014030">
    <property type="entry name" value="Ketoacyl_synth_N"/>
</dbReference>
<dbReference type="SMART" id="SM00826">
    <property type="entry name" value="PKS_DH"/>
    <property type="match status" value="1"/>
</dbReference>
<dbReference type="EMBL" id="JACAZI010000004">
    <property type="protein sequence ID" value="KAF7363153.1"/>
    <property type="molecule type" value="Genomic_DNA"/>
</dbReference>
<dbReference type="SUPFAM" id="SSF51735">
    <property type="entry name" value="NAD(P)-binding Rossmann-fold domains"/>
    <property type="match status" value="2"/>
</dbReference>
<dbReference type="InterPro" id="IPR049551">
    <property type="entry name" value="PKS_DH_C"/>
</dbReference>
<dbReference type="InterPro" id="IPR050091">
    <property type="entry name" value="PKS_NRPS_Biosynth_Enz"/>
</dbReference>
<dbReference type="Pfam" id="PF14765">
    <property type="entry name" value="PS-DH"/>
    <property type="match status" value="1"/>
</dbReference>
<dbReference type="InterPro" id="IPR057326">
    <property type="entry name" value="KR_dom"/>
</dbReference>
<evidence type="ECO:0000256" key="2">
    <source>
        <dbReference type="ARBA" id="ARBA00022553"/>
    </source>
</evidence>
<dbReference type="CDD" id="cd00833">
    <property type="entry name" value="PKS"/>
    <property type="match status" value="1"/>
</dbReference>
<dbReference type="SUPFAM" id="SSF53901">
    <property type="entry name" value="Thiolase-like"/>
    <property type="match status" value="1"/>
</dbReference>
<dbReference type="InterPro" id="IPR013968">
    <property type="entry name" value="PKS_KR"/>
</dbReference>
<dbReference type="SUPFAM" id="SSF52151">
    <property type="entry name" value="FabD/lysophospholipase-like"/>
    <property type="match status" value="1"/>
</dbReference>
<feature type="region of interest" description="Disordered" evidence="6">
    <location>
        <begin position="2434"/>
        <end position="2468"/>
    </location>
</feature>
<dbReference type="InterPro" id="IPR001227">
    <property type="entry name" value="Ac_transferase_dom_sf"/>
</dbReference>
<dbReference type="InterPro" id="IPR016036">
    <property type="entry name" value="Malonyl_transacylase_ACP-bd"/>
</dbReference>
<sequence>MSRPIAIVGISADLPSGAYSDTNLDHTSFFNFLLNSGEAYETIPSTRFNIDAWKGSGLGQISTEKGSFLKDIDLFDHVEFGISSRDARAMSPATRKLLEHSFLALLDSGIDYRKALVGCYMSGTSIELSNVANPDEYEPHGSFARMPAMIANRISNHLDLLGPSIPVDTACSSSLTALHIAVQALQLGDCKAAVVGGCQLNHRLIDWINYSQSAVLSSDGKCKPFDASADGFGRAEGCVAIVIKPLEDALQDQDRIYATILGTAVNSTGSGGPPGAPVAESQAQAMKGAFERAARNPSDVAYVEVHATGTAKGDPTEVNWVGQNFRRPSELMIGSVKGNIGHTEITAFLASLSKVLSIFEHKIIPPNVNLSTPNPAIKWREYNLCVLTRPTPLPSMESAGKTLIAMSSSGIGGSNGHVVLEAPPEPTCINQQSRGIDRSILLLATGLSPRSVSAIAAQISDVFDTAPASEYAAISTVLGRRAKQMNWRSYAVAVPSRGAALQFSSPQYCARDVNPIVFVFSGQGPQHESMGRELFSTFPAFRESILDMDAVFQRRTNKSMVRDYGLFGAASSSFEFPRVWPIALTGPAIAMFQIALFDLLVHLGVAPDIVLGHSAGETSVLYASGAAPRALAVELAIIRGQILSTLEASGGTMAAVSCTPQEIEKLLTQYRADNPDSIVELACINSPSAVAISGLERSVDGILQLAQQEGIFGQKIRTRVPIHSSMVEVCQQQYEAEVRDLFARYPGRHVPKIRTYSTLTGGEFHDSFDAEYFWRNTRAQVLFAPAIFSIGEVATFVEISPHPVLSSYLFEMAASSSSVLSLIRRPKTGSASTEYHDTLEFFGKLTAAGHNCVNFTLLNAVSCSASKVKLPAYPFLKKQFPLLPDTSREDNHYHGPVNRAHLRLNRDTHPTLAEHVIRGEPIWPAAGFLEMALEFGATTLFNVNFRAMLPLSAEDPIPVNVILDGSYWKITSSILEARGRKGSADSLIERVHADGYLSSEDSPEYGDLNISEIRERCDSHVDSELYPSLSYFSSYGPKFQRATNLYYNANEALAAIRGMDGSLANEHPYILHPAVLDACFHIATYRGFHGDFAPNNYYLPSRIGEMILHAPPKAGYFPLHVYTHVELVRWMPDSIHFNMTIVDDLGKRLCTLRNFEVAKHQISPHREISAPLHIVTQSVFHRIKDSKTTVHLTEPESFLDFNDSDVNDPPITTAFIRTGHRLRNTISALTANHAQRVVRICVFGDVDLDVFLSRFREILGDFPQAAFELSIPESCTAPDDADELVMAVRRENPVNAGDFFDIVVSFGREASSVDFNIGSHIADCDHILLPGGTLLLTEVNHTALSGTDSGPSTLDGPPTFGSSECKMILAEMGYSIVNTDSFPVCDPLHLIIDAQKATWKSDATDQSSLPDEDAFIFTYKFGEELQLQWEFSGLNPAQELDVWIIALEGTDAGASLCLTRALRREYLFWNIRFASFPSTFSKERQMNCLHALPFCMKAEPDVVFSPNGDPRVPRLVPLVPQPAAKATSSLSLSSQLDREQAVVQIHCASTYPTFSAFIASVIQANPDTPEYRSGTPVVGLQLGASGGRVTVDLRSVVPACQSSTAECVPGIVASVLGLGLSTWNRSHRITGLSILITHCDTAIGSTVCEIYLHEGFKVSKTPADATVLDLARMGYETFDLIISGYEDKIHAQDPCSLGDALRVAVSKGFLDIASRVSSSVGAMFDSDKTYVLLGGIGSLGASVAVYMVQHGARHIVVTSRSGKGTLLAKKNLISRRIFAYLESLEYVDIRLQAVDGACPKSMRALFDSIGSVLGGCLILSGILADGLFPTLGSREFSTVAASKTGVLKTLQETIDTSTLDFIIVFSSVTSVFGTGGQTNYCAANGALEEQMLAMPNGFAFICPGILDSAFILSEGGPGSRLKHLIEWSISTDEMLMWLDDAIVKYQSGGRFQRYLPNLNWEALDRTHGMPKLGVHLVHSSKDVTEVQGGGEVIVAKAARIIQNVLNISEEDFDADVPLTFYGIDSLLAGRLSFALRSLVKVTQLQLLADISLSGIIRKFLQSSCDSGQAERIEVAGTNSVPTTTLMDDWVRKFTAHYLPMEPNPVPTLDHSTPEVHTVLLTGTTGALGCHLLAHLLANASIRTVYALNRENGDGGLLINRQAAALQKQGLSPALARSEKLVLLIGDLGEVDFGISAEMMVELRSSVTHIIHNAWRVDFVARLGEFENLIVGTNRLLQFAIQSERPVRPTFSFISTIGVSRNFHPSASTPKAPIEDARITVQSGYLESKFVGERLVQMASQQRYLNANVIRVGQLTGSTVGTWETTQWFPALIQSGVHVGCLPDGNDVISWIPINDAAAAIVDMRSSMNETFHLIHPRPTTWRAVMEPLASMLHVPLVPYVEWFARLKSTAEFSGVHGTEALKLLDFLPTRAETRGGLGKHGAAPESRFATSGSSFRNPQTGRIGPPWAGRCGELGEVLAGG</sequence>
<evidence type="ECO:0000259" key="7">
    <source>
        <dbReference type="PROSITE" id="PS52004"/>
    </source>
</evidence>
<dbReference type="InterPro" id="IPR020807">
    <property type="entry name" value="PKS_DH"/>
</dbReference>
<dbReference type="Pfam" id="PF00698">
    <property type="entry name" value="Acyl_transf_1"/>
    <property type="match status" value="1"/>
</dbReference>
<dbReference type="SMART" id="SM00827">
    <property type="entry name" value="PKS_AT"/>
    <property type="match status" value="1"/>
</dbReference>
<dbReference type="Gene3D" id="3.10.129.110">
    <property type="entry name" value="Polyketide synthase dehydratase"/>
    <property type="match status" value="1"/>
</dbReference>
<keyword evidence="1" id="KW-0596">Phosphopantetheine</keyword>
<dbReference type="PANTHER" id="PTHR43775:SF37">
    <property type="entry name" value="SI:DKEY-61P9.11"/>
    <property type="match status" value="1"/>
</dbReference>
<dbReference type="SMART" id="SM00825">
    <property type="entry name" value="PKS_KS"/>
    <property type="match status" value="1"/>
</dbReference>
<organism evidence="9 10">
    <name type="scientific">Mycena venus</name>
    <dbReference type="NCBI Taxonomy" id="2733690"/>
    <lineage>
        <taxon>Eukaryota</taxon>
        <taxon>Fungi</taxon>
        <taxon>Dikarya</taxon>
        <taxon>Basidiomycota</taxon>
        <taxon>Agaricomycotina</taxon>
        <taxon>Agaricomycetes</taxon>
        <taxon>Agaricomycetidae</taxon>
        <taxon>Agaricales</taxon>
        <taxon>Marasmiineae</taxon>
        <taxon>Mycenaceae</taxon>
        <taxon>Mycena</taxon>
    </lineage>
</organism>
<proteinExistence type="predicted"/>
<dbReference type="InterPro" id="IPR020841">
    <property type="entry name" value="PKS_Beta-ketoAc_synthase_dom"/>
</dbReference>
<dbReference type="Pfam" id="PF08659">
    <property type="entry name" value="KR"/>
    <property type="match status" value="1"/>
</dbReference>
<gene>
    <name evidence="9" type="ORF">MVEN_00667800</name>
</gene>
<evidence type="ECO:0000256" key="4">
    <source>
        <dbReference type="ARBA" id="ARBA00023268"/>
    </source>
</evidence>
<dbReference type="Pfam" id="PF07993">
    <property type="entry name" value="NAD_binding_4"/>
    <property type="match status" value="1"/>
</dbReference>
<dbReference type="GO" id="GO:0006633">
    <property type="term" value="P:fatty acid biosynthetic process"/>
    <property type="evidence" value="ECO:0007669"/>
    <property type="project" value="InterPro"/>
</dbReference>
<dbReference type="InterPro" id="IPR036291">
    <property type="entry name" value="NAD(P)-bd_dom_sf"/>
</dbReference>
<dbReference type="PROSITE" id="PS52019">
    <property type="entry name" value="PKS_MFAS_DH"/>
    <property type="match status" value="1"/>
</dbReference>
<dbReference type="InterPro" id="IPR014043">
    <property type="entry name" value="Acyl_transferase_dom"/>
</dbReference>
<dbReference type="InterPro" id="IPR042104">
    <property type="entry name" value="PKS_dehydratase_sf"/>
</dbReference>
<dbReference type="InterPro" id="IPR049552">
    <property type="entry name" value="PKS_DH_N"/>
</dbReference>
<dbReference type="Gene3D" id="3.40.47.10">
    <property type="match status" value="1"/>
</dbReference>
<dbReference type="PANTHER" id="PTHR43775">
    <property type="entry name" value="FATTY ACID SYNTHASE"/>
    <property type="match status" value="1"/>
</dbReference>
<dbReference type="InterPro" id="IPR016039">
    <property type="entry name" value="Thiolase-like"/>
</dbReference>
<feature type="domain" description="Ketosynthase family 3 (KS3)" evidence="7">
    <location>
        <begin position="2"/>
        <end position="422"/>
    </location>
</feature>
<evidence type="ECO:0000256" key="1">
    <source>
        <dbReference type="ARBA" id="ARBA00022450"/>
    </source>
</evidence>
<dbReference type="Pfam" id="PF16197">
    <property type="entry name" value="KAsynt_C_assoc"/>
    <property type="match status" value="1"/>
</dbReference>
<keyword evidence="3" id="KW-0808">Transferase</keyword>
<dbReference type="SMART" id="SM00822">
    <property type="entry name" value="PKS_KR"/>
    <property type="match status" value="1"/>
</dbReference>
<keyword evidence="2" id="KW-0597">Phosphoprotein</keyword>
<dbReference type="InterPro" id="IPR014031">
    <property type="entry name" value="Ketoacyl_synth_C"/>
</dbReference>
<feature type="compositionally biased region" description="Polar residues" evidence="6">
    <location>
        <begin position="2448"/>
        <end position="2460"/>
    </location>
</feature>
<evidence type="ECO:0000256" key="6">
    <source>
        <dbReference type="SAM" id="MobiDB-lite"/>
    </source>
</evidence>
<dbReference type="InterPro" id="IPR013120">
    <property type="entry name" value="FAR_NAD-bd"/>
</dbReference>
<dbReference type="InterPro" id="IPR049900">
    <property type="entry name" value="PKS_mFAS_DH"/>
</dbReference>
<dbReference type="GO" id="GO:0004315">
    <property type="term" value="F:3-oxoacyl-[acyl-carrier-protein] synthase activity"/>
    <property type="evidence" value="ECO:0007669"/>
    <property type="project" value="InterPro"/>
</dbReference>
<dbReference type="SUPFAM" id="SSF55048">
    <property type="entry name" value="Probable ACP-binding domain of malonyl-CoA ACP transacylase"/>
    <property type="match status" value="1"/>
</dbReference>
<evidence type="ECO:0000256" key="3">
    <source>
        <dbReference type="ARBA" id="ARBA00022679"/>
    </source>
</evidence>
<feature type="active site" description="Proton donor; for dehydratase activity" evidence="5">
    <location>
        <position position="1077"/>
    </location>
</feature>
<dbReference type="Gene3D" id="3.40.50.720">
    <property type="entry name" value="NAD(P)-binding Rossmann-like Domain"/>
    <property type="match status" value="2"/>
</dbReference>
<dbReference type="GO" id="GO:0044550">
    <property type="term" value="P:secondary metabolite biosynthetic process"/>
    <property type="evidence" value="ECO:0007669"/>
    <property type="project" value="UniProtKB-ARBA"/>
</dbReference>
<name>A0A8H6YL21_9AGAR</name>
<dbReference type="InterPro" id="IPR016035">
    <property type="entry name" value="Acyl_Trfase/lysoPLipase"/>
</dbReference>
<evidence type="ECO:0000313" key="10">
    <source>
        <dbReference type="Proteomes" id="UP000620124"/>
    </source>
</evidence>
<feature type="region of interest" description="C-terminal hotdog fold" evidence="5">
    <location>
        <begin position="1018"/>
        <end position="1166"/>
    </location>
</feature>
<dbReference type="Pfam" id="PF02801">
    <property type="entry name" value="Ketoacyl-synt_C"/>
    <property type="match status" value="1"/>
</dbReference>
<protein>
    <submittedName>
        <fullName evidence="9">Putative polyketide synthase</fullName>
    </submittedName>
</protein>
<dbReference type="Proteomes" id="UP000620124">
    <property type="component" value="Unassembled WGS sequence"/>
</dbReference>
<dbReference type="Pfam" id="PF21089">
    <property type="entry name" value="PKS_DH_N"/>
    <property type="match status" value="1"/>
</dbReference>
<evidence type="ECO:0000256" key="5">
    <source>
        <dbReference type="PROSITE-ProRule" id="PRU01363"/>
    </source>
</evidence>